<evidence type="ECO:0000313" key="2">
    <source>
        <dbReference type="EMBL" id="MDQ0162777.1"/>
    </source>
</evidence>
<keyword evidence="1" id="KW-1133">Transmembrane helix</keyword>
<dbReference type="InterPro" id="IPR035403">
    <property type="entry name" value="YmpT-like"/>
</dbReference>
<sequence>MNKIFITASIITFLIAIYFAGIAYKIYLGGDLAYDLDEIYMNIGYCALFLSIGVYSLHLRDQKKQKR</sequence>
<keyword evidence="1" id="KW-0472">Membrane</keyword>
<name>A0ABT9VP62_9BACI</name>
<evidence type="ECO:0000256" key="1">
    <source>
        <dbReference type="SAM" id="Phobius"/>
    </source>
</evidence>
<organism evidence="2 3">
    <name type="scientific">Aeribacillus alveayuensis</name>
    <dbReference type="NCBI Taxonomy" id="279215"/>
    <lineage>
        <taxon>Bacteria</taxon>
        <taxon>Bacillati</taxon>
        <taxon>Bacillota</taxon>
        <taxon>Bacilli</taxon>
        <taxon>Bacillales</taxon>
        <taxon>Bacillaceae</taxon>
        <taxon>Aeribacillus</taxon>
    </lineage>
</organism>
<gene>
    <name evidence="2" type="ORF">J2S06_001854</name>
</gene>
<comment type="caution">
    <text evidence="2">The sequence shown here is derived from an EMBL/GenBank/DDBJ whole genome shotgun (WGS) entry which is preliminary data.</text>
</comment>
<dbReference type="RefSeq" id="WP_044896294.1">
    <property type="nucleotide sequence ID" value="NZ_JAUSTR010000006.1"/>
</dbReference>
<feature type="transmembrane region" description="Helical" evidence="1">
    <location>
        <begin position="5"/>
        <end position="27"/>
    </location>
</feature>
<dbReference type="Pfam" id="PF17431">
    <property type="entry name" value="YpmT"/>
    <property type="match status" value="1"/>
</dbReference>
<dbReference type="EMBL" id="JAUSTR010000006">
    <property type="protein sequence ID" value="MDQ0162777.1"/>
    <property type="molecule type" value="Genomic_DNA"/>
</dbReference>
<feature type="transmembrane region" description="Helical" evidence="1">
    <location>
        <begin position="39"/>
        <end position="57"/>
    </location>
</feature>
<dbReference type="Proteomes" id="UP001225646">
    <property type="component" value="Unassembled WGS sequence"/>
</dbReference>
<reference evidence="2 3" key="1">
    <citation type="submission" date="2023-07" db="EMBL/GenBank/DDBJ databases">
        <title>Genomic Encyclopedia of Type Strains, Phase IV (KMG-IV): sequencing the most valuable type-strain genomes for metagenomic binning, comparative biology and taxonomic classification.</title>
        <authorList>
            <person name="Goeker M."/>
        </authorList>
    </citation>
    <scope>NUCLEOTIDE SEQUENCE [LARGE SCALE GENOMIC DNA]</scope>
    <source>
        <strain evidence="2 3">DSM 19092</strain>
    </source>
</reference>
<keyword evidence="3" id="KW-1185">Reference proteome</keyword>
<evidence type="ECO:0000313" key="3">
    <source>
        <dbReference type="Proteomes" id="UP001225646"/>
    </source>
</evidence>
<accession>A0ABT9VP62</accession>
<proteinExistence type="predicted"/>
<protein>
    <submittedName>
        <fullName evidence="2">ABC-type nickel/cobalt efflux system permease component RcnA</fullName>
    </submittedName>
</protein>
<keyword evidence="1" id="KW-0812">Transmembrane</keyword>